<proteinExistence type="predicted"/>
<evidence type="ECO:0000313" key="2">
    <source>
        <dbReference type="EMBL" id="GAH33466.1"/>
    </source>
</evidence>
<accession>X1EJJ4</accession>
<gene>
    <name evidence="2" type="ORF">S03H2_23898</name>
</gene>
<feature type="region of interest" description="Disordered" evidence="1">
    <location>
        <begin position="14"/>
        <end position="132"/>
    </location>
</feature>
<protein>
    <recommendedName>
        <fullName evidence="3">Nuclease associated modular domain-containing protein</fullName>
    </recommendedName>
</protein>
<evidence type="ECO:0008006" key="3">
    <source>
        <dbReference type="Google" id="ProtNLM"/>
    </source>
</evidence>
<feature type="compositionally biased region" description="Basic and acidic residues" evidence="1">
    <location>
        <begin position="36"/>
        <end position="132"/>
    </location>
</feature>
<evidence type="ECO:0000256" key="1">
    <source>
        <dbReference type="SAM" id="MobiDB-lite"/>
    </source>
</evidence>
<sequence length="132" mass="16035">MSEKERYWVKEYDSMNPDKGYNMTEGGEGGRQSPEVIKKMSEAGTKKWHEKEYRGKQGKERQERAKDPAWLKKITDINRKRGQDPEWRKRVSEAGKKKYREDPEYREKQAKERRERAKDPEWREKMREIGKQ</sequence>
<organism evidence="2">
    <name type="scientific">marine sediment metagenome</name>
    <dbReference type="NCBI Taxonomy" id="412755"/>
    <lineage>
        <taxon>unclassified sequences</taxon>
        <taxon>metagenomes</taxon>
        <taxon>ecological metagenomes</taxon>
    </lineage>
</organism>
<dbReference type="EMBL" id="BARU01013145">
    <property type="protein sequence ID" value="GAH33466.1"/>
    <property type="molecule type" value="Genomic_DNA"/>
</dbReference>
<feature type="non-terminal residue" evidence="2">
    <location>
        <position position="132"/>
    </location>
</feature>
<comment type="caution">
    <text evidence="2">The sequence shown here is derived from an EMBL/GenBank/DDBJ whole genome shotgun (WGS) entry which is preliminary data.</text>
</comment>
<name>X1EJJ4_9ZZZZ</name>
<dbReference type="AlphaFoldDB" id="X1EJJ4"/>
<reference evidence="2" key="1">
    <citation type="journal article" date="2014" name="Front. Microbiol.">
        <title>High frequency of phylogenetically diverse reductive dehalogenase-homologous genes in deep subseafloor sedimentary metagenomes.</title>
        <authorList>
            <person name="Kawai M."/>
            <person name="Futagami T."/>
            <person name="Toyoda A."/>
            <person name="Takaki Y."/>
            <person name="Nishi S."/>
            <person name="Hori S."/>
            <person name="Arai W."/>
            <person name="Tsubouchi T."/>
            <person name="Morono Y."/>
            <person name="Uchiyama I."/>
            <person name="Ito T."/>
            <person name="Fujiyama A."/>
            <person name="Inagaki F."/>
            <person name="Takami H."/>
        </authorList>
    </citation>
    <scope>NUCLEOTIDE SEQUENCE</scope>
    <source>
        <strain evidence="2">Expedition CK06-06</strain>
    </source>
</reference>